<keyword evidence="8" id="KW-0186">Copper</keyword>
<evidence type="ECO:0000313" key="12">
    <source>
        <dbReference type="Proteomes" id="UP000586119"/>
    </source>
</evidence>
<evidence type="ECO:0000256" key="10">
    <source>
        <dbReference type="SAM" id="Phobius"/>
    </source>
</evidence>
<name>A0A7Z0RUT3_9GAMM</name>
<dbReference type="RefSeq" id="WP_179930213.1">
    <property type="nucleotide sequence ID" value="NZ_JACCDF010000006.1"/>
</dbReference>
<dbReference type="AlphaFoldDB" id="A0A7Z0RUT3"/>
<comment type="caution">
    <text evidence="11">The sequence shown here is derived from an EMBL/GenBank/DDBJ whole genome shotgun (WGS) entry which is preliminary data.</text>
</comment>
<dbReference type="Pfam" id="PF04442">
    <property type="entry name" value="CtaG_Cox11"/>
    <property type="match status" value="1"/>
</dbReference>
<gene>
    <name evidence="11" type="ORF">HZS81_08975</name>
</gene>
<evidence type="ECO:0000313" key="11">
    <source>
        <dbReference type="EMBL" id="NYS60892.1"/>
    </source>
</evidence>
<evidence type="ECO:0000256" key="3">
    <source>
        <dbReference type="ARBA" id="ARBA00009620"/>
    </source>
</evidence>
<keyword evidence="5 10" id="KW-0812">Transmembrane</keyword>
<evidence type="ECO:0000256" key="7">
    <source>
        <dbReference type="ARBA" id="ARBA00022989"/>
    </source>
</evidence>
<dbReference type="GO" id="GO:0005507">
    <property type="term" value="F:copper ion binding"/>
    <property type="evidence" value="ECO:0007669"/>
    <property type="project" value="InterPro"/>
</dbReference>
<evidence type="ECO:0000256" key="9">
    <source>
        <dbReference type="ARBA" id="ARBA00023136"/>
    </source>
</evidence>
<evidence type="ECO:0000256" key="1">
    <source>
        <dbReference type="ARBA" id="ARBA00004007"/>
    </source>
</evidence>
<dbReference type="InterPro" id="IPR007533">
    <property type="entry name" value="Cyt_c_oxidase_assmbl_CtaG"/>
</dbReference>
<dbReference type="SUPFAM" id="SSF110111">
    <property type="entry name" value="Ctag/Cox11"/>
    <property type="match status" value="1"/>
</dbReference>
<proteinExistence type="inferred from homology"/>
<dbReference type="PIRSF" id="PIRSF005413">
    <property type="entry name" value="COX11"/>
    <property type="match status" value="1"/>
</dbReference>
<comment type="function">
    <text evidence="1">Exerts its effect at some terminal stage of cytochrome c oxidase synthesis, probably by being involved in the insertion of the copper B into subunit I.</text>
</comment>
<keyword evidence="9 10" id="KW-0472">Membrane</keyword>
<dbReference type="NCBIfam" id="NF003465">
    <property type="entry name" value="PRK05089.1"/>
    <property type="match status" value="1"/>
</dbReference>
<dbReference type="PANTHER" id="PTHR21320:SF3">
    <property type="entry name" value="CYTOCHROME C OXIDASE ASSEMBLY PROTEIN COX11, MITOCHONDRIAL-RELATED"/>
    <property type="match status" value="1"/>
</dbReference>
<sequence>METRQQEQEKAVKRTVVRSIAALIGMFAFAFSLIPLYDVFCQVTGLNGKVSKRAQQITHQDVDDSRYITVQFITRGSAGLPWQMDVATNQLRVNPGQVSEISFTFMNHSDQESLGRAVPSVSPSEASQYLRKINCFCFDEQKLKANEKLTLPLVFQVVRELPKDINTITLVYTLYPVDEKEVSIAHGYLGIKGEVI</sequence>
<evidence type="ECO:0000256" key="2">
    <source>
        <dbReference type="ARBA" id="ARBA00004382"/>
    </source>
</evidence>
<accession>A0A7Z0RUT3</accession>
<dbReference type="Proteomes" id="UP000586119">
    <property type="component" value="Unassembled WGS sequence"/>
</dbReference>
<comment type="subcellular location">
    <subcellularLocation>
        <location evidence="2">Cell inner membrane</location>
        <topology evidence="2">Single-pass type II membrane protein</topology>
        <orientation evidence="2">Periplasmic side</orientation>
    </subcellularLocation>
</comment>
<feature type="transmembrane region" description="Helical" evidence="10">
    <location>
        <begin position="20"/>
        <end position="37"/>
    </location>
</feature>
<dbReference type="EMBL" id="JACCDF010000006">
    <property type="protein sequence ID" value="NYS60892.1"/>
    <property type="molecule type" value="Genomic_DNA"/>
</dbReference>
<keyword evidence="7 10" id="KW-1133">Transmembrane helix</keyword>
<reference evidence="11 12" key="1">
    <citation type="journal article" date="2015" name="Int. J. Syst. Evol. Microbiol.">
        <title>Halomonas salicampi sp. nov., a halotolerant and alkalitolerant bacterium isolated from a saltern soil.</title>
        <authorList>
            <person name="Lee J.C."/>
            <person name="Kim Y.S."/>
            <person name="Yun B.S."/>
            <person name="Whang K.S."/>
        </authorList>
    </citation>
    <scope>NUCLEOTIDE SEQUENCE [LARGE SCALE GENOMIC DNA]</scope>
    <source>
        <strain evidence="11 12">BH103</strain>
    </source>
</reference>
<dbReference type="Gene3D" id="2.60.370.10">
    <property type="entry name" value="Ctag/Cox11"/>
    <property type="match status" value="1"/>
</dbReference>
<keyword evidence="12" id="KW-1185">Reference proteome</keyword>
<dbReference type="PANTHER" id="PTHR21320">
    <property type="entry name" value="CYTOCHROME C OXIDASE ASSEMBLY PROTEIN COX11-RELATED"/>
    <property type="match status" value="1"/>
</dbReference>
<keyword evidence="6" id="KW-0735">Signal-anchor</keyword>
<comment type="similarity">
    <text evidence="3">Belongs to the COX11/CtaG family.</text>
</comment>
<evidence type="ECO:0000256" key="5">
    <source>
        <dbReference type="ARBA" id="ARBA00022692"/>
    </source>
</evidence>
<dbReference type="InterPro" id="IPR023471">
    <property type="entry name" value="CtaG/Cox11_dom_sf"/>
</dbReference>
<organism evidence="11 12">
    <name type="scientific">Vreelandella salicampi</name>
    <dbReference type="NCBI Taxonomy" id="1449798"/>
    <lineage>
        <taxon>Bacteria</taxon>
        <taxon>Pseudomonadati</taxon>
        <taxon>Pseudomonadota</taxon>
        <taxon>Gammaproteobacteria</taxon>
        <taxon>Oceanospirillales</taxon>
        <taxon>Halomonadaceae</taxon>
        <taxon>Vreelandella</taxon>
    </lineage>
</organism>
<protein>
    <recommendedName>
        <fullName evidence="4">Cytochrome c oxidase assembly protein CtaG</fullName>
    </recommendedName>
</protein>
<dbReference type="GO" id="GO:0005886">
    <property type="term" value="C:plasma membrane"/>
    <property type="evidence" value="ECO:0007669"/>
    <property type="project" value="UniProtKB-SubCell"/>
</dbReference>
<evidence type="ECO:0000256" key="6">
    <source>
        <dbReference type="ARBA" id="ARBA00022968"/>
    </source>
</evidence>
<evidence type="ECO:0000256" key="4">
    <source>
        <dbReference type="ARBA" id="ARBA00015384"/>
    </source>
</evidence>
<evidence type="ECO:0000256" key="8">
    <source>
        <dbReference type="ARBA" id="ARBA00023008"/>
    </source>
</evidence>